<gene>
    <name evidence="14" type="ORF">Q5P01_003155</name>
</gene>
<dbReference type="GO" id="GO:0007156">
    <property type="term" value="P:homophilic cell adhesion via plasma membrane adhesion molecules"/>
    <property type="evidence" value="ECO:0007669"/>
    <property type="project" value="InterPro"/>
</dbReference>
<evidence type="ECO:0000313" key="14">
    <source>
        <dbReference type="EMBL" id="KAK2863622.1"/>
    </source>
</evidence>
<organism evidence="14 15">
    <name type="scientific">Channa striata</name>
    <name type="common">Snakehead murrel</name>
    <name type="synonym">Ophicephalus striatus</name>
    <dbReference type="NCBI Taxonomy" id="64152"/>
    <lineage>
        <taxon>Eukaryota</taxon>
        <taxon>Metazoa</taxon>
        <taxon>Chordata</taxon>
        <taxon>Craniata</taxon>
        <taxon>Vertebrata</taxon>
        <taxon>Euteleostomi</taxon>
        <taxon>Actinopterygii</taxon>
        <taxon>Neopterygii</taxon>
        <taxon>Teleostei</taxon>
        <taxon>Neoteleostei</taxon>
        <taxon>Acanthomorphata</taxon>
        <taxon>Anabantaria</taxon>
        <taxon>Anabantiformes</taxon>
        <taxon>Channoidei</taxon>
        <taxon>Channidae</taxon>
        <taxon>Channa</taxon>
    </lineage>
</organism>
<dbReference type="CDD" id="cd11304">
    <property type="entry name" value="Cadherin_repeat"/>
    <property type="match status" value="3"/>
</dbReference>
<evidence type="ECO:0000259" key="13">
    <source>
        <dbReference type="PROSITE" id="PS50268"/>
    </source>
</evidence>
<dbReference type="GO" id="GO:0005912">
    <property type="term" value="C:adherens junction"/>
    <property type="evidence" value="ECO:0007669"/>
    <property type="project" value="TreeGrafter"/>
</dbReference>
<dbReference type="SUPFAM" id="SSF49313">
    <property type="entry name" value="Cadherin-like"/>
    <property type="match status" value="6"/>
</dbReference>
<dbReference type="SMART" id="SM01055">
    <property type="entry name" value="Cadherin_pro"/>
    <property type="match status" value="1"/>
</dbReference>
<comment type="caution">
    <text evidence="14">The sequence shown here is derived from an EMBL/GenBank/DDBJ whole genome shotgun (WGS) entry which is preliminary data.</text>
</comment>
<dbReference type="InterPro" id="IPR002126">
    <property type="entry name" value="Cadherin-like_dom"/>
</dbReference>
<keyword evidence="8" id="KW-0472">Membrane</keyword>
<keyword evidence="4 12" id="KW-0732">Signal</keyword>
<dbReference type="GO" id="GO:0001841">
    <property type="term" value="P:neural tube formation"/>
    <property type="evidence" value="ECO:0007669"/>
    <property type="project" value="UniProtKB-ARBA"/>
</dbReference>
<name>A0AA88NRT2_CHASR</name>
<dbReference type="GO" id="GO:0045296">
    <property type="term" value="F:cadherin binding"/>
    <property type="evidence" value="ECO:0007669"/>
    <property type="project" value="TreeGrafter"/>
</dbReference>
<evidence type="ECO:0000256" key="12">
    <source>
        <dbReference type="SAM" id="SignalP"/>
    </source>
</evidence>
<evidence type="ECO:0000256" key="4">
    <source>
        <dbReference type="ARBA" id="ARBA00022729"/>
    </source>
</evidence>
<feature type="domain" description="Cadherin" evidence="13">
    <location>
        <begin position="633"/>
        <end position="748"/>
    </location>
</feature>
<dbReference type="PANTHER" id="PTHR24027">
    <property type="entry name" value="CADHERIN-23"/>
    <property type="match status" value="1"/>
</dbReference>
<dbReference type="InterPro" id="IPR015919">
    <property type="entry name" value="Cadherin-like_sf"/>
</dbReference>
<feature type="domain" description="Cadherin" evidence="13">
    <location>
        <begin position="206"/>
        <end position="281"/>
    </location>
</feature>
<feature type="domain" description="Cadherin" evidence="13">
    <location>
        <begin position="521"/>
        <end position="637"/>
    </location>
</feature>
<dbReference type="FunFam" id="2.60.40.60:FF:000191">
    <property type="entry name" value="Cadherin 1"/>
    <property type="match status" value="1"/>
</dbReference>
<dbReference type="PROSITE" id="PS50268">
    <property type="entry name" value="CADHERIN_2"/>
    <property type="match status" value="5"/>
</dbReference>
<dbReference type="GO" id="GO:0042074">
    <property type="term" value="P:cell migration involved in gastrulation"/>
    <property type="evidence" value="ECO:0007669"/>
    <property type="project" value="UniProtKB-ARBA"/>
</dbReference>
<dbReference type="FunFam" id="2.60.40.60:FF:000019">
    <property type="entry name" value="Cadherin 2"/>
    <property type="match status" value="1"/>
</dbReference>
<dbReference type="SMART" id="SM00112">
    <property type="entry name" value="CA"/>
    <property type="match status" value="5"/>
</dbReference>
<evidence type="ECO:0000313" key="15">
    <source>
        <dbReference type="Proteomes" id="UP001187415"/>
    </source>
</evidence>
<dbReference type="Gene3D" id="2.60.40.60">
    <property type="entry name" value="Cadherins"/>
    <property type="match status" value="6"/>
</dbReference>
<dbReference type="InterPro" id="IPR014868">
    <property type="entry name" value="Cadherin_pro_dom"/>
</dbReference>
<sequence>MGVARFAVFSLLLVTFQASAVGTAEEATCVSGFVSDLLIFRVTRKHLRPGTELGKVGFTDCTERTRFLFNSDDNRFMVQTDGTLKVKRAVVLHEGRRDFSIHSWDSQGRKMTVPVRILYHNPQEDYHQNVEPHIHQQHLLAVDSINYPESADDPEVPVLRFPKSSGGLKRKKRDYVIPSLNIVENSRGPFPQVISQIRSSAEELKKIIYSITGPGADQPPVGLFTMDRSTGFLYVTQPLDREKQAKYTFQIQAVGDDGEKGDEPINVVIHVLDQNDNEPVFAFVGDIPETSPIGFEVTTVRDEAGTNSSDVRHTILSQDPHSPSDSRFAIQPVTGVVRVTADGLGRKKCSEYTLTVRPAHMEGGLREQAKVISVRESNKDGPEHTQAASADDPEVPVLRFPKSTGDMKRKKRQWVIPPLNIGENTRGPFPQRISQIRSSAEELKKIIYSITGPGADQPPVGLFTMDRSTGILYVTQPLDREKQAKYIFQAHAVAEGAENPEAPMEIIVNVVDQNDNKPKFSQDTYMGDVAEASPIGFKVITVVATDDDEPGTDNSDLRYSIVSQDPQLPSGSLFSIDPVTGVIRVNALGLDREKYPKYTLLVQAADMMGEGLNGQAKVILTVTDGNDNVNCHIQPTYEASVDENKVDAVVARMFVTDADEAHTPAWNAKFRIVAGDTGGLFNVTTGSNKQEGIITTTKGLDFEESSRHVLLVAVENEDPFATPLPTATATVTVNVLDVNEPPVVDPALK</sequence>
<keyword evidence="5" id="KW-0677">Repeat</keyword>
<protein>
    <recommendedName>
        <fullName evidence="13">Cadherin domain-containing protein</fullName>
    </recommendedName>
</protein>
<feature type="domain" description="Cadherin" evidence="13">
    <location>
        <begin position="287"/>
        <end position="384"/>
    </location>
</feature>
<dbReference type="GO" id="GO:0001764">
    <property type="term" value="P:neuron migration"/>
    <property type="evidence" value="ECO:0007669"/>
    <property type="project" value="UniProtKB-ARBA"/>
</dbReference>
<dbReference type="FunFam" id="2.60.40.60:FF:000011">
    <property type="entry name" value="Cadherin 1"/>
    <property type="match status" value="2"/>
</dbReference>
<proteinExistence type="predicted"/>
<dbReference type="GO" id="GO:0034332">
    <property type="term" value="P:adherens junction organization"/>
    <property type="evidence" value="ECO:0007669"/>
    <property type="project" value="UniProtKB-ARBA"/>
</dbReference>
<dbReference type="PRINTS" id="PR00205">
    <property type="entry name" value="CADHERIN"/>
</dbReference>
<dbReference type="Pfam" id="PF00028">
    <property type="entry name" value="Cadherin"/>
    <property type="match status" value="4"/>
</dbReference>
<evidence type="ECO:0000256" key="8">
    <source>
        <dbReference type="ARBA" id="ARBA00023136"/>
    </source>
</evidence>
<dbReference type="GO" id="GO:0030010">
    <property type="term" value="P:establishment of cell polarity"/>
    <property type="evidence" value="ECO:0007669"/>
    <property type="project" value="UniProtKB-ARBA"/>
</dbReference>
<dbReference type="AlphaFoldDB" id="A0AA88NRT2"/>
<dbReference type="GO" id="GO:0007043">
    <property type="term" value="P:cell-cell junction assembly"/>
    <property type="evidence" value="ECO:0007669"/>
    <property type="project" value="TreeGrafter"/>
</dbReference>
<keyword evidence="9" id="KW-0325">Glycoprotein</keyword>
<evidence type="ECO:0000256" key="9">
    <source>
        <dbReference type="ARBA" id="ARBA00023180"/>
    </source>
</evidence>
<dbReference type="GO" id="GO:0016342">
    <property type="term" value="C:catenin complex"/>
    <property type="evidence" value="ECO:0007669"/>
    <property type="project" value="TreeGrafter"/>
</dbReference>
<evidence type="ECO:0000256" key="3">
    <source>
        <dbReference type="ARBA" id="ARBA00022723"/>
    </source>
</evidence>
<accession>A0AA88NRT2</accession>
<dbReference type="InterPro" id="IPR020894">
    <property type="entry name" value="Cadherin_CS"/>
</dbReference>
<dbReference type="GO" id="GO:0007398">
    <property type="term" value="P:ectoderm development"/>
    <property type="evidence" value="ECO:0007669"/>
    <property type="project" value="UniProtKB-ARBA"/>
</dbReference>
<evidence type="ECO:0000256" key="7">
    <source>
        <dbReference type="ARBA" id="ARBA00022889"/>
    </source>
</evidence>
<dbReference type="GO" id="GO:0000902">
    <property type="term" value="P:cell morphogenesis"/>
    <property type="evidence" value="ECO:0007669"/>
    <property type="project" value="TreeGrafter"/>
</dbReference>
<keyword evidence="7" id="KW-0130">Cell adhesion</keyword>
<keyword evidence="3" id="KW-0479">Metal-binding</keyword>
<evidence type="ECO:0000256" key="1">
    <source>
        <dbReference type="ARBA" id="ARBA00004236"/>
    </source>
</evidence>
<feature type="region of interest" description="Disordered" evidence="11">
    <location>
        <begin position="375"/>
        <end position="401"/>
    </location>
</feature>
<reference evidence="14" key="1">
    <citation type="submission" date="2023-07" db="EMBL/GenBank/DDBJ databases">
        <title>Chromosome-level Genome Assembly of Striped Snakehead (Channa striata).</title>
        <authorList>
            <person name="Liu H."/>
        </authorList>
    </citation>
    <scope>NUCLEOTIDE SEQUENCE</scope>
    <source>
        <strain evidence="14">Gz</strain>
        <tissue evidence="14">Muscle</tissue>
    </source>
</reference>
<evidence type="ECO:0000256" key="10">
    <source>
        <dbReference type="PROSITE-ProRule" id="PRU00043"/>
    </source>
</evidence>
<dbReference type="PANTHER" id="PTHR24027:SF319">
    <property type="entry name" value="CADHERIN-1"/>
    <property type="match status" value="1"/>
</dbReference>
<dbReference type="GO" id="GO:0007498">
    <property type="term" value="P:mesoderm development"/>
    <property type="evidence" value="ECO:0007669"/>
    <property type="project" value="UniProtKB-ARBA"/>
</dbReference>
<dbReference type="GO" id="GO:0005737">
    <property type="term" value="C:cytoplasm"/>
    <property type="evidence" value="ECO:0007669"/>
    <property type="project" value="TreeGrafter"/>
</dbReference>
<feature type="domain" description="Cadherin" evidence="13">
    <location>
        <begin position="445"/>
        <end position="520"/>
    </location>
</feature>
<evidence type="ECO:0000256" key="2">
    <source>
        <dbReference type="ARBA" id="ARBA00022475"/>
    </source>
</evidence>
<keyword evidence="6 10" id="KW-0106">Calcium</keyword>
<dbReference type="PROSITE" id="PS00232">
    <property type="entry name" value="CADHERIN_1"/>
    <property type="match status" value="2"/>
</dbReference>
<dbReference type="InterPro" id="IPR039808">
    <property type="entry name" value="Cadherin"/>
</dbReference>
<feature type="signal peptide" evidence="12">
    <location>
        <begin position="1"/>
        <end position="20"/>
    </location>
</feature>
<dbReference type="GO" id="GO:0044331">
    <property type="term" value="P:cell-cell adhesion mediated by cadherin"/>
    <property type="evidence" value="ECO:0007669"/>
    <property type="project" value="TreeGrafter"/>
</dbReference>
<keyword evidence="15" id="KW-1185">Reference proteome</keyword>
<dbReference type="EMBL" id="JAUPFM010000001">
    <property type="protein sequence ID" value="KAK2863622.1"/>
    <property type="molecule type" value="Genomic_DNA"/>
</dbReference>
<comment type="subcellular location">
    <subcellularLocation>
        <location evidence="1">Cell membrane</location>
    </subcellularLocation>
</comment>
<evidence type="ECO:0000256" key="11">
    <source>
        <dbReference type="SAM" id="MobiDB-lite"/>
    </source>
</evidence>
<feature type="chain" id="PRO_5041674226" description="Cadherin domain-containing protein" evidence="12">
    <location>
        <begin position="21"/>
        <end position="749"/>
    </location>
</feature>
<dbReference type="GO" id="GO:0005509">
    <property type="term" value="F:calcium ion binding"/>
    <property type="evidence" value="ECO:0007669"/>
    <property type="project" value="UniProtKB-UniRule"/>
</dbReference>
<dbReference type="GO" id="GO:0016339">
    <property type="term" value="P:calcium-dependent cell-cell adhesion via plasma membrane cell adhesion molecules"/>
    <property type="evidence" value="ECO:0007669"/>
    <property type="project" value="TreeGrafter"/>
</dbReference>
<evidence type="ECO:0000256" key="6">
    <source>
        <dbReference type="ARBA" id="ARBA00022837"/>
    </source>
</evidence>
<dbReference type="GO" id="GO:0008013">
    <property type="term" value="F:beta-catenin binding"/>
    <property type="evidence" value="ECO:0007669"/>
    <property type="project" value="TreeGrafter"/>
</dbReference>
<keyword evidence="2" id="KW-1003">Cell membrane</keyword>
<dbReference type="Pfam" id="PF08758">
    <property type="entry name" value="Cadherin_pro"/>
    <property type="match status" value="1"/>
</dbReference>
<dbReference type="GO" id="GO:0060027">
    <property type="term" value="P:convergent extension involved in gastrulation"/>
    <property type="evidence" value="ECO:0007669"/>
    <property type="project" value="UniProtKB-ARBA"/>
</dbReference>
<evidence type="ECO:0000256" key="5">
    <source>
        <dbReference type="ARBA" id="ARBA00022737"/>
    </source>
</evidence>
<dbReference type="Proteomes" id="UP001187415">
    <property type="component" value="Unassembled WGS sequence"/>
</dbReference>
<dbReference type="FunFam" id="2.60.40.60:FF:000022">
    <property type="entry name" value="Cadherin 2"/>
    <property type="match status" value="1"/>
</dbReference>